<dbReference type="Gene3D" id="1.10.10.1320">
    <property type="entry name" value="Anti-sigma factor, zinc-finger domain"/>
    <property type="match status" value="1"/>
</dbReference>
<dbReference type="RefSeq" id="WP_206967285.1">
    <property type="nucleotide sequence ID" value="NZ_BAAAJJ010000008.1"/>
</dbReference>
<evidence type="ECO:0000256" key="2">
    <source>
        <dbReference type="ARBA" id="ARBA00023163"/>
    </source>
</evidence>
<keyword evidence="1" id="KW-0805">Transcription regulation</keyword>
<dbReference type="Proteomes" id="UP000664167">
    <property type="component" value="Unassembled WGS sequence"/>
</dbReference>
<keyword evidence="2" id="KW-0804">Transcription</keyword>
<name>A0A939FCU2_9ACTN</name>
<proteinExistence type="predicted"/>
<dbReference type="InterPro" id="IPR027383">
    <property type="entry name" value="Znf_put"/>
</dbReference>
<dbReference type="InterPro" id="IPR041916">
    <property type="entry name" value="Anti_sigma_zinc_sf"/>
</dbReference>
<evidence type="ECO:0000259" key="3">
    <source>
        <dbReference type="Pfam" id="PF13490"/>
    </source>
</evidence>
<reference evidence="4" key="1">
    <citation type="submission" date="2021-03" db="EMBL/GenBank/DDBJ databases">
        <title>Streptomyces poriferae sp. nov., a novel marine sponge-derived Actinobacteria species with anti-MRSA activity.</title>
        <authorList>
            <person name="Sandoval-Powers M."/>
            <person name="Kralova S."/>
            <person name="Nguyen G.-S."/>
            <person name="Fawwal D."/>
            <person name="Degnes K."/>
            <person name="Klinkenberg G."/>
            <person name="Sletta H."/>
            <person name="Wentzel A."/>
            <person name="Liles M.R."/>
        </authorList>
    </citation>
    <scope>NUCLEOTIDE SEQUENCE</scope>
    <source>
        <strain evidence="4">DSM 41794</strain>
    </source>
</reference>
<organism evidence="4 5">
    <name type="scientific">Streptomyces beijiangensis</name>
    <dbReference type="NCBI Taxonomy" id="163361"/>
    <lineage>
        <taxon>Bacteria</taxon>
        <taxon>Bacillati</taxon>
        <taxon>Actinomycetota</taxon>
        <taxon>Actinomycetes</taxon>
        <taxon>Kitasatosporales</taxon>
        <taxon>Streptomycetaceae</taxon>
        <taxon>Streptomyces</taxon>
    </lineage>
</organism>
<dbReference type="AlphaFoldDB" id="A0A939FCU2"/>
<feature type="domain" description="Putative zinc-finger" evidence="3">
    <location>
        <begin position="11"/>
        <end position="41"/>
    </location>
</feature>
<evidence type="ECO:0000313" key="4">
    <source>
        <dbReference type="EMBL" id="MBO0515969.1"/>
    </source>
</evidence>
<sequence>MTDAPKPGPHVRALLGAYVLSALAPDEDSRVAAHLQHCDACGAAYLEVAETPSLLALSSEEELLGDEDP</sequence>
<comment type="caution">
    <text evidence="4">The sequence shown here is derived from an EMBL/GenBank/DDBJ whole genome shotgun (WGS) entry which is preliminary data.</text>
</comment>
<gene>
    <name evidence="4" type="ORF">J0695_29960</name>
</gene>
<accession>A0A939FCU2</accession>
<dbReference type="Pfam" id="PF13490">
    <property type="entry name" value="zf-HC2"/>
    <property type="match status" value="1"/>
</dbReference>
<evidence type="ECO:0000313" key="5">
    <source>
        <dbReference type="Proteomes" id="UP000664167"/>
    </source>
</evidence>
<dbReference type="EMBL" id="JAFLRJ010000341">
    <property type="protein sequence ID" value="MBO0515969.1"/>
    <property type="molecule type" value="Genomic_DNA"/>
</dbReference>
<keyword evidence="5" id="KW-1185">Reference proteome</keyword>
<protein>
    <submittedName>
        <fullName evidence="4">Zf-HC2 domain-containing protein</fullName>
    </submittedName>
</protein>
<evidence type="ECO:0000256" key="1">
    <source>
        <dbReference type="ARBA" id="ARBA00023015"/>
    </source>
</evidence>